<evidence type="ECO:0000256" key="8">
    <source>
        <dbReference type="ARBA" id="ARBA00035585"/>
    </source>
</evidence>
<keyword evidence="4 10" id="KW-1133">Transmembrane helix</keyword>
<dbReference type="EMBL" id="BASE01000097">
    <property type="protein sequence ID" value="GAM15860.1"/>
    <property type="molecule type" value="Genomic_DNA"/>
</dbReference>
<dbReference type="RefSeq" id="WP_041967481.1">
    <property type="nucleotide sequence ID" value="NZ_BASE01000097.1"/>
</dbReference>
<dbReference type="PANTHER" id="PTHR28259">
    <property type="entry name" value="FLUORIDE EXPORT PROTEIN 1-RELATED"/>
    <property type="match status" value="1"/>
</dbReference>
<protein>
    <recommendedName>
        <fullName evidence="10">Fluoride-specific ion channel FluC</fullName>
    </recommendedName>
</protein>
<evidence type="ECO:0000256" key="5">
    <source>
        <dbReference type="ARBA" id="ARBA00023136"/>
    </source>
</evidence>
<keyword evidence="10" id="KW-0813">Transport</keyword>
<reference evidence="11 12" key="1">
    <citation type="submission" date="2013-06" db="EMBL/GenBank/DDBJ databases">
        <title>Whole genome shotgun sequence of Bacillus selenatarsenatis SF-1.</title>
        <authorList>
            <person name="Kuroda M."/>
            <person name="Sei K."/>
            <person name="Yamashita M."/>
            <person name="Ike M."/>
        </authorList>
    </citation>
    <scope>NUCLEOTIDE SEQUENCE [LARGE SCALE GENOMIC DNA]</scope>
    <source>
        <strain evidence="11 12">SF-1</strain>
    </source>
</reference>
<comment type="function">
    <text evidence="9 10">Fluoride-specific ion channel. Important for reducing fluoride concentration in the cell, thus reducing its toxicity.</text>
</comment>
<evidence type="ECO:0000256" key="10">
    <source>
        <dbReference type="HAMAP-Rule" id="MF_00454"/>
    </source>
</evidence>
<keyword evidence="3 10" id="KW-0812">Transmembrane</keyword>
<comment type="activity regulation">
    <text evidence="10">Na(+) is not transported, but it plays an essential structural role and its presence is essential for fluoride channel function.</text>
</comment>
<keyword evidence="6 10" id="KW-0407">Ion channel</keyword>
<feature type="binding site" evidence="10">
    <location>
        <position position="67"/>
    </location>
    <ligand>
        <name>Na(+)</name>
        <dbReference type="ChEBI" id="CHEBI:29101"/>
        <note>structural</note>
    </ligand>
</feature>
<dbReference type="GO" id="GO:0140114">
    <property type="term" value="P:cellular detoxification of fluoride"/>
    <property type="evidence" value="ECO:0007669"/>
    <property type="project" value="UniProtKB-UniRule"/>
</dbReference>
<evidence type="ECO:0000256" key="3">
    <source>
        <dbReference type="ARBA" id="ARBA00022692"/>
    </source>
</evidence>
<dbReference type="OrthoDB" id="9815830at2"/>
<evidence type="ECO:0000256" key="4">
    <source>
        <dbReference type="ARBA" id="ARBA00022989"/>
    </source>
</evidence>
<accession>A0A0A8X7C8</accession>
<name>A0A0A8X7C8_MESS1</name>
<evidence type="ECO:0000256" key="2">
    <source>
        <dbReference type="ARBA" id="ARBA00022475"/>
    </source>
</evidence>
<sequence length="116" mass="12186">MIGFVLVALGGMAGALSRFGVQKLMPQSVLPVATLTVNLLGSFLLGWIVGQGIQGNLYLFAATGFMGAFTTFSTLNVELVKLFNNKENKAVVLYLVCTYIGGLLSAASGLIIGRLL</sequence>
<gene>
    <name evidence="10" type="primary">fluC</name>
    <name evidence="10" type="synonym">crcB</name>
    <name evidence="11" type="ORF">SAMD00020551_4030</name>
</gene>
<keyword evidence="10" id="KW-0406">Ion transport</keyword>
<comment type="caution">
    <text evidence="11">The sequence shown here is derived from an EMBL/GenBank/DDBJ whole genome shotgun (WGS) entry which is preliminary data.</text>
</comment>
<dbReference type="PANTHER" id="PTHR28259:SF1">
    <property type="entry name" value="FLUORIDE EXPORT PROTEIN 1-RELATED"/>
    <property type="match status" value="1"/>
</dbReference>
<evidence type="ECO:0000256" key="9">
    <source>
        <dbReference type="ARBA" id="ARBA00049940"/>
    </source>
</evidence>
<dbReference type="GO" id="GO:0062054">
    <property type="term" value="F:fluoride channel activity"/>
    <property type="evidence" value="ECO:0007669"/>
    <property type="project" value="UniProtKB-UniRule"/>
</dbReference>
<keyword evidence="12" id="KW-1185">Reference proteome</keyword>
<dbReference type="STRING" id="1321606.SAMD00020551_4030"/>
<dbReference type="InterPro" id="IPR003691">
    <property type="entry name" value="FluC"/>
</dbReference>
<comment type="similarity">
    <text evidence="7 10">Belongs to the fluoride channel Fluc/FEX (TC 1.A.43) family.</text>
</comment>
<keyword evidence="10" id="KW-0915">Sodium</keyword>
<dbReference type="GO" id="GO:0005886">
    <property type="term" value="C:plasma membrane"/>
    <property type="evidence" value="ECO:0007669"/>
    <property type="project" value="UniProtKB-SubCell"/>
</dbReference>
<proteinExistence type="inferred from homology"/>
<keyword evidence="5 10" id="KW-0472">Membrane</keyword>
<feature type="transmembrane region" description="Helical" evidence="10">
    <location>
        <begin position="91"/>
        <end position="112"/>
    </location>
</feature>
<dbReference type="AlphaFoldDB" id="A0A0A8X7C8"/>
<dbReference type="Pfam" id="PF02537">
    <property type="entry name" value="CRCB"/>
    <property type="match status" value="1"/>
</dbReference>
<evidence type="ECO:0000256" key="7">
    <source>
        <dbReference type="ARBA" id="ARBA00035120"/>
    </source>
</evidence>
<dbReference type="GO" id="GO:0046872">
    <property type="term" value="F:metal ion binding"/>
    <property type="evidence" value="ECO:0007669"/>
    <property type="project" value="UniProtKB-KW"/>
</dbReference>
<evidence type="ECO:0000313" key="11">
    <source>
        <dbReference type="EMBL" id="GAM15860.1"/>
    </source>
</evidence>
<feature type="binding site" evidence="10">
    <location>
        <position position="70"/>
    </location>
    <ligand>
        <name>Na(+)</name>
        <dbReference type="ChEBI" id="CHEBI:29101"/>
        <note>structural</note>
    </ligand>
</feature>
<dbReference type="HAMAP" id="MF_00454">
    <property type="entry name" value="FluC"/>
    <property type="match status" value="1"/>
</dbReference>
<evidence type="ECO:0000313" key="12">
    <source>
        <dbReference type="Proteomes" id="UP000031014"/>
    </source>
</evidence>
<organism evidence="11 12">
    <name type="scientific">Mesobacillus selenatarsenatis (strain DSM 18680 / JCM 14380 / FERM P-15431 / SF-1)</name>
    <dbReference type="NCBI Taxonomy" id="1321606"/>
    <lineage>
        <taxon>Bacteria</taxon>
        <taxon>Bacillati</taxon>
        <taxon>Bacillota</taxon>
        <taxon>Bacilli</taxon>
        <taxon>Bacillales</taxon>
        <taxon>Bacillaceae</taxon>
        <taxon>Mesobacillus</taxon>
    </lineage>
</organism>
<comment type="catalytic activity">
    <reaction evidence="8">
        <text>fluoride(in) = fluoride(out)</text>
        <dbReference type="Rhea" id="RHEA:76159"/>
        <dbReference type="ChEBI" id="CHEBI:17051"/>
    </reaction>
    <physiologicalReaction direction="left-to-right" evidence="8">
        <dbReference type="Rhea" id="RHEA:76160"/>
    </physiologicalReaction>
</comment>
<feature type="transmembrane region" description="Helical" evidence="10">
    <location>
        <begin position="28"/>
        <end position="50"/>
    </location>
</feature>
<dbReference type="Proteomes" id="UP000031014">
    <property type="component" value="Unassembled WGS sequence"/>
</dbReference>
<evidence type="ECO:0000256" key="1">
    <source>
        <dbReference type="ARBA" id="ARBA00004651"/>
    </source>
</evidence>
<comment type="subcellular location">
    <subcellularLocation>
        <location evidence="1 10">Cell membrane</location>
        <topology evidence="1 10">Multi-pass membrane protein</topology>
    </subcellularLocation>
</comment>
<keyword evidence="2 10" id="KW-1003">Cell membrane</keyword>
<keyword evidence="10" id="KW-0479">Metal-binding</keyword>
<feature type="transmembrane region" description="Helical" evidence="10">
    <location>
        <begin position="57"/>
        <end position="79"/>
    </location>
</feature>
<evidence type="ECO:0000256" key="6">
    <source>
        <dbReference type="ARBA" id="ARBA00023303"/>
    </source>
</evidence>